<dbReference type="EMBL" id="VIWY01000005">
    <property type="protein sequence ID" value="TWG12374.1"/>
    <property type="molecule type" value="Genomic_DNA"/>
</dbReference>
<name>A0A561VLA4_ACTTI</name>
<keyword evidence="2" id="KW-0489">Methyltransferase</keyword>
<keyword evidence="2" id="KW-0808">Transferase</keyword>
<keyword evidence="3" id="KW-1185">Reference proteome</keyword>
<protein>
    <submittedName>
        <fullName evidence="2">Macrocin-O-methyltransferase TylF</fullName>
    </submittedName>
</protein>
<dbReference type="Gene3D" id="3.40.50.150">
    <property type="entry name" value="Vaccinia Virus protein VP39"/>
    <property type="match status" value="1"/>
</dbReference>
<proteinExistence type="predicted"/>
<dbReference type="RefSeq" id="WP_122979017.1">
    <property type="nucleotide sequence ID" value="NZ_BOMX01000092.1"/>
</dbReference>
<accession>A0A561VLA4</accession>
<evidence type="ECO:0000256" key="1">
    <source>
        <dbReference type="SAM" id="MobiDB-lite"/>
    </source>
</evidence>
<dbReference type="Proteomes" id="UP000320239">
    <property type="component" value="Unassembled WGS sequence"/>
</dbReference>
<dbReference type="AlphaFoldDB" id="A0A561VLA4"/>
<dbReference type="GO" id="GO:0008168">
    <property type="term" value="F:methyltransferase activity"/>
    <property type="evidence" value="ECO:0007669"/>
    <property type="project" value="UniProtKB-KW"/>
</dbReference>
<reference evidence="2 3" key="1">
    <citation type="submission" date="2019-06" db="EMBL/GenBank/DDBJ databases">
        <title>Sequencing the genomes of 1000 actinobacteria strains.</title>
        <authorList>
            <person name="Klenk H.-P."/>
        </authorList>
    </citation>
    <scope>NUCLEOTIDE SEQUENCE [LARGE SCALE GENOMIC DNA]</scope>
    <source>
        <strain evidence="2 3">DSM 43866</strain>
    </source>
</reference>
<sequence length="286" mass="31514">MTGTGKRWRRSLKSGINHVLTSTTGYRIARAVPRRPNGGRQPAKSAPPPVAERPGRPPAEETYPADWDELAVPILRAALPYTMTRKEKRYALYLATRYVVEHDIPGAIVECGVWRGGSMHVVARTLLAIGETTRDLYLFDTFDGMTPPTDKDLTYGGRPVADLLSTQPRTARIWAVASLADVRQGLAAIPYPPERIHYVQGPVETTLPARAPERIAILRLDTDWYESTRHELVSLYERLAPGGVLIIDDYGTFQGARDAVDEFVAQTGARLLLLPVGPGRIAVKPG</sequence>
<dbReference type="InterPro" id="IPR008884">
    <property type="entry name" value="TylF_MeTrfase"/>
</dbReference>
<comment type="caution">
    <text evidence="2">The sequence shown here is derived from an EMBL/GenBank/DDBJ whole genome shotgun (WGS) entry which is preliminary data.</text>
</comment>
<dbReference type="SUPFAM" id="SSF53335">
    <property type="entry name" value="S-adenosyl-L-methionine-dependent methyltransferases"/>
    <property type="match status" value="1"/>
</dbReference>
<dbReference type="GO" id="GO:0032259">
    <property type="term" value="P:methylation"/>
    <property type="evidence" value="ECO:0007669"/>
    <property type="project" value="UniProtKB-KW"/>
</dbReference>
<dbReference type="Pfam" id="PF05711">
    <property type="entry name" value="TylF"/>
    <property type="match status" value="1"/>
</dbReference>
<dbReference type="OrthoDB" id="3826968at2"/>
<organism evidence="2 3">
    <name type="scientific">Actinoplanes teichomyceticus</name>
    <dbReference type="NCBI Taxonomy" id="1867"/>
    <lineage>
        <taxon>Bacteria</taxon>
        <taxon>Bacillati</taxon>
        <taxon>Actinomycetota</taxon>
        <taxon>Actinomycetes</taxon>
        <taxon>Micromonosporales</taxon>
        <taxon>Micromonosporaceae</taxon>
        <taxon>Actinoplanes</taxon>
    </lineage>
</organism>
<feature type="region of interest" description="Disordered" evidence="1">
    <location>
        <begin position="30"/>
        <end position="63"/>
    </location>
</feature>
<dbReference type="InterPro" id="IPR029063">
    <property type="entry name" value="SAM-dependent_MTases_sf"/>
</dbReference>
<evidence type="ECO:0000313" key="2">
    <source>
        <dbReference type="EMBL" id="TWG12374.1"/>
    </source>
</evidence>
<gene>
    <name evidence="2" type="ORF">FHX34_105241</name>
</gene>
<dbReference type="PANTHER" id="PTHR40036:SF1">
    <property type="entry name" value="MACROCIN O-METHYLTRANSFERASE"/>
    <property type="match status" value="1"/>
</dbReference>
<dbReference type="PANTHER" id="PTHR40036">
    <property type="entry name" value="MACROCIN O-METHYLTRANSFERASE"/>
    <property type="match status" value="1"/>
</dbReference>
<evidence type="ECO:0000313" key="3">
    <source>
        <dbReference type="Proteomes" id="UP000320239"/>
    </source>
</evidence>